<accession>A0A4U0RTY4</accession>
<evidence type="ECO:0000313" key="1">
    <source>
        <dbReference type="EMBL" id="TJZ99633.1"/>
    </source>
</evidence>
<reference evidence="1 2" key="1">
    <citation type="submission" date="2019-04" db="EMBL/GenBank/DDBJ databases">
        <title>Streptomyces oryziradicis sp. nov., a novel actinomycete isolated from rhizosphere soil of rice (Oryza sativa L.).</title>
        <authorList>
            <person name="Li C."/>
        </authorList>
    </citation>
    <scope>NUCLEOTIDE SEQUENCE [LARGE SCALE GENOMIC DNA]</scope>
    <source>
        <strain evidence="1 2">NEAU-C40</strain>
    </source>
</reference>
<organism evidence="1 2">
    <name type="scientific">Actinacidiphila oryziradicis</name>
    <dbReference type="NCBI Taxonomy" id="2571141"/>
    <lineage>
        <taxon>Bacteria</taxon>
        <taxon>Bacillati</taxon>
        <taxon>Actinomycetota</taxon>
        <taxon>Actinomycetes</taxon>
        <taxon>Kitasatosporales</taxon>
        <taxon>Streptomycetaceae</taxon>
        <taxon>Actinacidiphila</taxon>
    </lineage>
</organism>
<sequence length="61" mass="6446">MVSAVLVPLVLLVLVLAPGWHEEWKTSRLPLPAPVASRGRLSRAAVSLLMRAASACGLTRG</sequence>
<keyword evidence="2" id="KW-1185">Reference proteome</keyword>
<dbReference type="AlphaFoldDB" id="A0A4U0RTY4"/>
<name>A0A4U0RTY4_9ACTN</name>
<dbReference type="EMBL" id="SUMC01000100">
    <property type="protein sequence ID" value="TJZ99633.1"/>
    <property type="molecule type" value="Genomic_DNA"/>
</dbReference>
<proteinExistence type="predicted"/>
<protein>
    <submittedName>
        <fullName evidence="1">Uncharacterized protein</fullName>
    </submittedName>
</protein>
<comment type="caution">
    <text evidence="1">The sequence shown here is derived from an EMBL/GenBank/DDBJ whole genome shotgun (WGS) entry which is preliminary data.</text>
</comment>
<dbReference type="Proteomes" id="UP000305778">
    <property type="component" value="Unassembled WGS sequence"/>
</dbReference>
<gene>
    <name evidence="1" type="ORF">FCI23_45055</name>
</gene>
<evidence type="ECO:0000313" key="2">
    <source>
        <dbReference type="Proteomes" id="UP000305778"/>
    </source>
</evidence>
<dbReference type="RefSeq" id="WP_136729836.1">
    <property type="nucleotide sequence ID" value="NZ_SUMC01000100.1"/>
</dbReference>